<sequence>MAFYVYILYSHSTHSFYKGQSSDITQRVYRHNAGREKSTARGVPWKLLWYTKKDSRSQAMSLERKLKNLSFQRTVDFMIKYHHDIAGADELLLVKQLSAC</sequence>
<evidence type="ECO:0000256" key="1">
    <source>
        <dbReference type="ARBA" id="ARBA00007435"/>
    </source>
</evidence>
<dbReference type="InterPro" id="IPR050190">
    <property type="entry name" value="UPF0213_domain"/>
</dbReference>
<reference evidence="3 4" key="1">
    <citation type="submission" date="2012-12" db="EMBL/GenBank/DDBJ databases">
        <title>Genome assembly of Fulvivirga imtechensis AK7.</title>
        <authorList>
            <person name="Nupur N."/>
            <person name="Khatri I."/>
            <person name="Kumar R."/>
            <person name="Subramanian S."/>
            <person name="Pinnaka A."/>
        </authorList>
    </citation>
    <scope>NUCLEOTIDE SEQUENCE [LARGE SCALE GENOMIC DNA]</scope>
    <source>
        <strain evidence="3 4">AK7</strain>
    </source>
</reference>
<comment type="similarity">
    <text evidence="1">Belongs to the UPF0213 family.</text>
</comment>
<dbReference type="eggNOG" id="COG2827">
    <property type="taxonomic scope" value="Bacteria"/>
</dbReference>
<protein>
    <recommendedName>
        <fullName evidence="2">GIY-YIG domain-containing protein</fullName>
    </recommendedName>
</protein>
<dbReference type="AlphaFoldDB" id="L8JIA5"/>
<organism evidence="3 4">
    <name type="scientific">Fulvivirga imtechensis AK7</name>
    <dbReference type="NCBI Taxonomy" id="1237149"/>
    <lineage>
        <taxon>Bacteria</taxon>
        <taxon>Pseudomonadati</taxon>
        <taxon>Bacteroidota</taxon>
        <taxon>Cytophagia</taxon>
        <taxon>Cytophagales</taxon>
        <taxon>Fulvivirgaceae</taxon>
        <taxon>Fulvivirga</taxon>
    </lineage>
</organism>
<dbReference type="CDD" id="cd10449">
    <property type="entry name" value="GIY-YIG_SLX1_like"/>
    <property type="match status" value="1"/>
</dbReference>
<dbReference type="Gene3D" id="3.40.1440.10">
    <property type="entry name" value="GIY-YIG endonuclease"/>
    <property type="match status" value="1"/>
</dbReference>
<dbReference type="PROSITE" id="PS50164">
    <property type="entry name" value="GIY_YIG"/>
    <property type="match status" value="1"/>
</dbReference>
<dbReference type="Proteomes" id="UP000011135">
    <property type="component" value="Unassembled WGS sequence"/>
</dbReference>
<accession>L8JIA5</accession>
<dbReference type="PANTHER" id="PTHR34477:SF5">
    <property type="entry name" value="BSL5627 PROTEIN"/>
    <property type="match status" value="1"/>
</dbReference>
<evidence type="ECO:0000259" key="2">
    <source>
        <dbReference type="PROSITE" id="PS50164"/>
    </source>
</evidence>
<feature type="domain" description="GIY-YIG" evidence="2">
    <location>
        <begin position="1"/>
        <end position="76"/>
    </location>
</feature>
<gene>
    <name evidence="3" type="ORF">C900_01500</name>
</gene>
<dbReference type="OrthoDB" id="1495241at2"/>
<keyword evidence="4" id="KW-1185">Reference proteome</keyword>
<evidence type="ECO:0000313" key="4">
    <source>
        <dbReference type="Proteomes" id="UP000011135"/>
    </source>
</evidence>
<dbReference type="EMBL" id="AMZN01000210">
    <property type="protein sequence ID" value="ELR67978.1"/>
    <property type="molecule type" value="Genomic_DNA"/>
</dbReference>
<dbReference type="PANTHER" id="PTHR34477">
    <property type="entry name" value="UPF0213 PROTEIN YHBQ"/>
    <property type="match status" value="1"/>
</dbReference>
<dbReference type="InterPro" id="IPR000305">
    <property type="entry name" value="GIY-YIG_endonuc"/>
</dbReference>
<dbReference type="RefSeq" id="WP_009583837.1">
    <property type="nucleotide sequence ID" value="NZ_AMZN01000210.1"/>
</dbReference>
<dbReference type="InterPro" id="IPR035901">
    <property type="entry name" value="GIY-YIG_endonuc_sf"/>
</dbReference>
<proteinExistence type="inferred from homology"/>
<name>L8JIA5_9BACT</name>
<dbReference type="STRING" id="1237149.C900_01500"/>
<evidence type="ECO:0000313" key="3">
    <source>
        <dbReference type="EMBL" id="ELR67978.1"/>
    </source>
</evidence>
<comment type="caution">
    <text evidence="3">The sequence shown here is derived from an EMBL/GenBank/DDBJ whole genome shotgun (WGS) entry which is preliminary data.</text>
</comment>
<dbReference type="Pfam" id="PF01541">
    <property type="entry name" value="GIY-YIG"/>
    <property type="match status" value="1"/>
</dbReference>
<dbReference type="SUPFAM" id="SSF82771">
    <property type="entry name" value="GIY-YIG endonuclease"/>
    <property type="match status" value="1"/>
</dbReference>